<dbReference type="InterPro" id="IPR006311">
    <property type="entry name" value="TAT_signal"/>
</dbReference>
<dbReference type="InterPro" id="IPR032465">
    <property type="entry name" value="ACMSD"/>
</dbReference>
<sequence>MVKHLPCRCGMGNRSHEASARTRTDRERRFMVTRRDFVGSAAATSLGAAFAGTAQAGQGTVIPASGNGDGIIDVHCHALLPRWLDRAAAFQGRTRETMNIAQSPVPDWTPELHIATMDAHGIEASVLSWPSATAMVRGKEAKDFARALNEDLANIIARHPGRFGAFAILPLDDMDATLEEMAYCLDVLKFDGASSSTHVGGVYLGDSHFDPWFAEMNRRGATLFVHPTTPPGQTETPIGINPSILEFMFETSRMVTNMVVSGAKTRFDKIKFISSHGGGTIPYLATRISILEPHYGPGPGREPMTGEEILKTLSTFYFDLTASTAPASLDAIRHLVPDSQLMFGTDFPMMPPTTIAPAKARFDAYAPLGADERRAILRDSALAILPSLSARVGKGG</sequence>
<evidence type="ECO:0000256" key="1">
    <source>
        <dbReference type="ARBA" id="ARBA00023239"/>
    </source>
</evidence>
<dbReference type="EMBL" id="QFPJ01000001">
    <property type="protein sequence ID" value="PZQ24625.1"/>
    <property type="molecule type" value="Genomic_DNA"/>
</dbReference>
<dbReference type="AlphaFoldDB" id="A0A2W5LDC0"/>
<keyword evidence="1" id="KW-0456">Lyase</keyword>
<evidence type="ECO:0000259" key="2">
    <source>
        <dbReference type="Pfam" id="PF04909"/>
    </source>
</evidence>
<dbReference type="GO" id="GO:0016787">
    <property type="term" value="F:hydrolase activity"/>
    <property type="evidence" value="ECO:0007669"/>
    <property type="project" value="InterPro"/>
</dbReference>
<dbReference type="Gene3D" id="3.20.20.140">
    <property type="entry name" value="Metal-dependent hydrolases"/>
    <property type="match status" value="1"/>
</dbReference>
<dbReference type="InterPro" id="IPR032466">
    <property type="entry name" value="Metal_Hydrolase"/>
</dbReference>
<dbReference type="PANTHER" id="PTHR21240">
    <property type="entry name" value="2-AMINO-3-CARBOXYLMUCONATE-6-SEMIALDEHYDE DECARBOXYLASE"/>
    <property type="match status" value="1"/>
</dbReference>
<feature type="domain" description="Amidohydrolase-related" evidence="2">
    <location>
        <begin position="72"/>
        <end position="385"/>
    </location>
</feature>
<dbReference type="GO" id="GO:0005737">
    <property type="term" value="C:cytoplasm"/>
    <property type="evidence" value="ECO:0007669"/>
    <property type="project" value="TreeGrafter"/>
</dbReference>
<dbReference type="PANTHER" id="PTHR21240:SF28">
    <property type="entry name" value="ISO-OROTATE DECARBOXYLASE (EUROFUNG)"/>
    <property type="match status" value="1"/>
</dbReference>
<evidence type="ECO:0000313" key="3">
    <source>
        <dbReference type="EMBL" id="PZQ24625.1"/>
    </source>
</evidence>
<dbReference type="PROSITE" id="PS51318">
    <property type="entry name" value="TAT"/>
    <property type="match status" value="1"/>
</dbReference>
<name>A0A2W5LDC0_SPHMC</name>
<dbReference type="InterPro" id="IPR006680">
    <property type="entry name" value="Amidohydro-rel"/>
</dbReference>
<dbReference type="GO" id="GO:0019748">
    <property type="term" value="P:secondary metabolic process"/>
    <property type="evidence" value="ECO:0007669"/>
    <property type="project" value="TreeGrafter"/>
</dbReference>
<organism evidence="3 4">
    <name type="scientific">Sphingopyxis macrogoltabida</name>
    <name type="common">Sphingomonas macrogoltabidus</name>
    <dbReference type="NCBI Taxonomy" id="33050"/>
    <lineage>
        <taxon>Bacteria</taxon>
        <taxon>Pseudomonadati</taxon>
        <taxon>Pseudomonadota</taxon>
        <taxon>Alphaproteobacteria</taxon>
        <taxon>Sphingomonadales</taxon>
        <taxon>Sphingomonadaceae</taxon>
        <taxon>Sphingopyxis</taxon>
    </lineage>
</organism>
<protein>
    <recommendedName>
        <fullName evidence="2">Amidohydrolase-related domain-containing protein</fullName>
    </recommendedName>
</protein>
<evidence type="ECO:0000313" key="4">
    <source>
        <dbReference type="Proteomes" id="UP000248597"/>
    </source>
</evidence>
<comment type="caution">
    <text evidence="3">The sequence shown here is derived from an EMBL/GenBank/DDBJ whole genome shotgun (WGS) entry which is preliminary data.</text>
</comment>
<accession>A0A2W5LDC0</accession>
<dbReference type="GO" id="GO:0016831">
    <property type="term" value="F:carboxy-lyase activity"/>
    <property type="evidence" value="ECO:0007669"/>
    <property type="project" value="InterPro"/>
</dbReference>
<dbReference type="Pfam" id="PF04909">
    <property type="entry name" value="Amidohydro_2"/>
    <property type="match status" value="1"/>
</dbReference>
<dbReference type="SUPFAM" id="SSF51556">
    <property type="entry name" value="Metallo-dependent hydrolases"/>
    <property type="match status" value="1"/>
</dbReference>
<proteinExistence type="predicted"/>
<dbReference type="Proteomes" id="UP000248597">
    <property type="component" value="Unassembled WGS sequence"/>
</dbReference>
<reference evidence="3 4" key="1">
    <citation type="submission" date="2017-08" db="EMBL/GenBank/DDBJ databases">
        <title>Infants hospitalized years apart are colonized by the same room-sourced microbial strains.</title>
        <authorList>
            <person name="Brooks B."/>
            <person name="Olm M.R."/>
            <person name="Firek B.A."/>
            <person name="Baker R."/>
            <person name="Thomas B.C."/>
            <person name="Morowitz M.J."/>
            <person name="Banfield J.F."/>
        </authorList>
    </citation>
    <scope>NUCLEOTIDE SEQUENCE [LARGE SCALE GENOMIC DNA]</scope>
    <source>
        <strain evidence="3">S2_005_003_R2_47</strain>
    </source>
</reference>
<gene>
    <name evidence="3" type="ORF">DI569_00125</name>
</gene>